<evidence type="ECO:0000313" key="5">
    <source>
        <dbReference type="Proteomes" id="UP000232188"/>
    </source>
</evidence>
<dbReference type="GO" id="GO:0016787">
    <property type="term" value="F:hydrolase activity"/>
    <property type="evidence" value="ECO:0007669"/>
    <property type="project" value="TreeGrafter"/>
</dbReference>
<dbReference type="RefSeq" id="WP_100784217.1">
    <property type="nucleotide sequence ID" value="NZ_NPDU01000048.1"/>
</dbReference>
<dbReference type="InterPro" id="IPR011042">
    <property type="entry name" value="6-blade_b-propeller_TolB-like"/>
</dbReference>
<dbReference type="EMBL" id="NPDV01000002">
    <property type="protein sequence ID" value="PJZ54683.1"/>
    <property type="molecule type" value="Genomic_DNA"/>
</dbReference>
<feature type="transmembrane region" description="Helical" evidence="1">
    <location>
        <begin position="7"/>
        <end position="23"/>
    </location>
</feature>
<dbReference type="PANTHER" id="PTHR10426:SF88">
    <property type="entry name" value="ADIPOCYTE PLASMA MEMBRANE-ASSOCIATED PROTEIN HEMOMUCIN-RELATED"/>
    <property type="match status" value="1"/>
</dbReference>
<name>A0A2M9YT14_9LEPT</name>
<proteinExistence type="predicted"/>
<keyword evidence="1" id="KW-0812">Transmembrane</keyword>
<sequence>MTRKKAFFIFVPILFGIVLWNFIPSPEDHFKRQIQEPIDFPYNSEIEKVKDSQDLSLKGILNLIPEVPAQDEILLQEDLGRAFVASIDGHIWIADLRKNQAERFVKTPLLPGGMVLHPKNPDLIYFCVSRANKEDPVDPNGPGIYELRISNKQIRKVATRVPKIPNAEDKNLKSLLGKFYAPREQPTLKFTDMNEENSRAVEKADDLAISEDGERIYFTEPYDHKGAILGVSAQSRSEVLTLGKNGNLWKIDLKGESASLVAHNYSYLDGILLEQSPNRNKESSILVNELSKCRLLRLHLLGDRAGEDEIVIEGLPGFPDGMDRDPQGRIWIALAVERSRLITWLHNHPFWKRIVLYIPEKLQPVSKRTGLLVLSKDGSRPLYYVMHNGSLFSTLIVVVPGKQKVYLSVYENGYKGFNTIGVSDLIQDFDRNKGILK</sequence>
<dbReference type="EMBL" id="NPDU01000048">
    <property type="protein sequence ID" value="PJZ60824.1"/>
    <property type="molecule type" value="Genomic_DNA"/>
</dbReference>
<comment type="caution">
    <text evidence="2">The sequence shown here is derived from an EMBL/GenBank/DDBJ whole genome shotgun (WGS) entry which is preliminary data.</text>
</comment>
<gene>
    <name evidence="3" type="ORF">CH376_16380</name>
    <name evidence="2" type="ORF">CH380_02900</name>
</gene>
<dbReference type="Proteomes" id="UP000232188">
    <property type="component" value="Unassembled WGS sequence"/>
</dbReference>
<evidence type="ECO:0008006" key="6">
    <source>
        <dbReference type="Google" id="ProtNLM"/>
    </source>
</evidence>
<keyword evidence="1" id="KW-1133">Transmembrane helix</keyword>
<organism evidence="2 5">
    <name type="scientific">Leptospira adleri</name>
    <dbReference type="NCBI Taxonomy" id="2023186"/>
    <lineage>
        <taxon>Bacteria</taxon>
        <taxon>Pseudomonadati</taxon>
        <taxon>Spirochaetota</taxon>
        <taxon>Spirochaetia</taxon>
        <taxon>Leptospirales</taxon>
        <taxon>Leptospiraceae</taxon>
        <taxon>Leptospira</taxon>
    </lineage>
</organism>
<dbReference type="SUPFAM" id="SSF63829">
    <property type="entry name" value="Calcium-dependent phosphotriesterase"/>
    <property type="match status" value="1"/>
</dbReference>
<reference evidence="4 5" key="1">
    <citation type="submission" date="2017-07" db="EMBL/GenBank/DDBJ databases">
        <title>Leptospira spp. isolated from tropical soils.</title>
        <authorList>
            <person name="Thibeaux R."/>
            <person name="Iraola G."/>
            <person name="Ferres I."/>
            <person name="Bierque E."/>
            <person name="Girault D."/>
            <person name="Soupe-Gilbert M.-E."/>
            <person name="Picardeau M."/>
            <person name="Goarant C."/>
        </authorList>
    </citation>
    <scope>NUCLEOTIDE SEQUENCE [LARGE SCALE GENOMIC DNA]</scope>
    <source>
        <strain evidence="2 5">FH2-B-C1</strain>
        <strain evidence="3 4">FH2-B-D1</strain>
    </source>
</reference>
<evidence type="ECO:0000313" key="3">
    <source>
        <dbReference type="EMBL" id="PJZ60824.1"/>
    </source>
</evidence>
<dbReference type="AlphaFoldDB" id="A0A2M9YT14"/>
<protein>
    <recommendedName>
        <fullName evidence="6">SMP-30/gluconolaconase/LRE-like region</fullName>
    </recommendedName>
</protein>
<accession>A0A2M9YT14</accession>
<dbReference type="PANTHER" id="PTHR10426">
    <property type="entry name" value="STRICTOSIDINE SYNTHASE-RELATED"/>
    <property type="match status" value="1"/>
</dbReference>
<evidence type="ECO:0000256" key="1">
    <source>
        <dbReference type="SAM" id="Phobius"/>
    </source>
</evidence>
<dbReference type="Proteomes" id="UP000232149">
    <property type="component" value="Unassembled WGS sequence"/>
</dbReference>
<keyword evidence="4" id="KW-1185">Reference proteome</keyword>
<dbReference type="Gene3D" id="2.120.10.30">
    <property type="entry name" value="TolB, C-terminal domain"/>
    <property type="match status" value="1"/>
</dbReference>
<keyword evidence="1" id="KW-0472">Membrane</keyword>
<evidence type="ECO:0000313" key="2">
    <source>
        <dbReference type="EMBL" id="PJZ54683.1"/>
    </source>
</evidence>
<evidence type="ECO:0000313" key="4">
    <source>
        <dbReference type="Proteomes" id="UP000232149"/>
    </source>
</evidence>